<evidence type="ECO:0000256" key="3">
    <source>
        <dbReference type="ARBA" id="ARBA00022989"/>
    </source>
</evidence>
<dbReference type="Proteomes" id="UP000325517">
    <property type="component" value="Chromosome"/>
</dbReference>
<feature type="transmembrane region" description="Helical" evidence="5">
    <location>
        <begin position="439"/>
        <end position="463"/>
    </location>
</feature>
<reference evidence="7 8" key="1">
    <citation type="submission" date="2018-07" db="EMBL/GenBank/DDBJ databases">
        <title>Complete genome sequence of Psychrobacillus sp. PB01, isolated from iceberg, and comparative genome analysis of Psychrobacillus strains.</title>
        <authorList>
            <person name="Lee P.C."/>
        </authorList>
    </citation>
    <scope>NUCLEOTIDE SEQUENCE [LARGE SCALE GENOMIC DNA]</scope>
    <source>
        <strain evidence="7 8">PB01</strain>
    </source>
</reference>
<feature type="transmembrane region" description="Helical" evidence="5">
    <location>
        <begin position="250"/>
        <end position="266"/>
    </location>
</feature>
<protein>
    <submittedName>
        <fullName evidence="7">O-antigen ligase family protein</fullName>
    </submittedName>
</protein>
<feature type="transmembrane region" description="Helical" evidence="5">
    <location>
        <begin position="223"/>
        <end position="243"/>
    </location>
</feature>
<evidence type="ECO:0000313" key="8">
    <source>
        <dbReference type="Proteomes" id="UP000325517"/>
    </source>
</evidence>
<gene>
    <name evidence="7" type="ORF">PB01_03640</name>
</gene>
<keyword evidence="8" id="KW-1185">Reference proteome</keyword>
<feature type="domain" description="O-antigen ligase-related" evidence="6">
    <location>
        <begin position="256"/>
        <end position="452"/>
    </location>
</feature>
<name>A0A5J6SJC7_9BACI</name>
<feature type="transmembrane region" description="Helical" evidence="5">
    <location>
        <begin position="295"/>
        <end position="314"/>
    </location>
</feature>
<accession>A0A5J6SJC7</accession>
<comment type="subcellular location">
    <subcellularLocation>
        <location evidence="1">Membrane</location>
        <topology evidence="1">Multi-pass membrane protein</topology>
    </subcellularLocation>
</comment>
<dbReference type="AlphaFoldDB" id="A0A5J6SJC7"/>
<evidence type="ECO:0000256" key="4">
    <source>
        <dbReference type="ARBA" id="ARBA00023136"/>
    </source>
</evidence>
<dbReference type="GO" id="GO:0016874">
    <property type="term" value="F:ligase activity"/>
    <property type="evidence" value="ECO:0007669"/>
    <property type="project" value="UniProtKB-KW"/>
</dbReference>
<feature type="transmembrane region" description="Helical" evidence="5">
    <location>
        <begin position="142"/>
        <end position="159"/>
    </location>
</feature>
<dbReference type="OrthoDB" id="1762823at2"/>
<organism evidence="7 8">
    <name type="scientific">Psychrobacillus glaciei</name>
    <dbReference type="NCBI Taxonomy" id="2283160"/>
    <lineage>
        <taxon>Bacteria</taxon>
        <taxon>Bacillati</taxon>
        <taxon>Bacillota</taxon>
        <taxon>Bacilli</taxon>
        <taxon>Bacillales</taxon>
        <taxon>Bacillaceae</taxon>
        <taxon>Psychrobacillus</taxon>
    </lineage>
</organism>
<feature type="transmembrane region" description="Helical" evidence="5">
    <location>
        <begin position="166"/>
        <end position="186"/>
    </location>
</feature>
<dbReference type="PANTHER" id="PTHR37422">
    <property type="entry name" value="TEICHURONIC ACID BIOSYNTHESIS PROTEIN TUAE"/>
    <property type="match status" value="1"/>
</dbReference>
<feature type="transmembrane region" description="Helical" evidence="5">
    <location>
        <begin position="475"/>
        <end position="492"/>
    </location>
</feature>
<dbReference type="RefSeq" id="WP_151698928.1">
    <property type="nucleotide sequence ID" value="NZ_CP031223.1"/>
</dbReference>
<evidence type="ECO:0000259" key="6">
    <source>
        <dbReference type="Pfam" id="PF04932"/>
    </source>
</evidence>
<dbReference type="EMBL" id="CP031223">
    <property type="protein sequence ID" value="QFF97981.1"/>
    <property type="molecule type" value="Genomic_DNA"/>
</dbReference>
<dbReference type="InterPro" id="IPR007016">
    <property type="entry name" value="O-antigen_ligase-rel_domated"/>
</dbReference>
<keyword evidence="7" id="KW-0436">Ligase</keyword>
<feature type="transmembrane region" description="Helical" evidence="5">
    <location>
        <begin position="106"/>
        <end position="122"/>
    </location>
</feature>
<evidence type="ECO:0000313" key="7">
    <source>
        <dbReference type="EMBL" id="QFF97981.1"/>
    </source>
</evidence>
<evidence type="ECO:0000256" key="1">
    <source>
        <dbReference type="ARBA" id="ARBA00004141"/>
    </source>
</evidence>
<dbReference type="GO" id="GO:0016020">
    <property type="term" value="C:membrane"/>
    <property type="evidence" value="ECO:0007669"/>
    <property type="project" value="UniProtKB-SubCell"/>
</dbReference>
<proteinExistence type="predicted"/>
<dbReference type="KEGG" id="psyo:PB01_03640"/>
<dbReference type="PANTHER" id="PTHR37422:SF13">
    <property type="entry name" value="LIPOPOLYSACCHARIDE BIOSYNTHESIS PROTEIN PA4999-RELATED"/>
    <property type="match status" value="1"/>
</dbReference>
<dbReference type="InterPro" id="IPR051533">
    <property type="entry name" value="WaaL-like"/>
</dbReference>
<keyword evidence="2 5" id="KW-0812">Transmembrane</keyword>
<feature type="transmembrane region" description="Helical" evidence="5">
    <location>
        <begin position="28"/>
        <end position="48"/>
    </location>
</feature>
<dbReference type="Pfam" id="PF04932">
    <property type="entry name" value="Wzy_C"/>
    <property type="match status" value="1"/>
</dbReference>
<feature type="transmembrane region" description="Helical" evidence="5">
    <location>
        <begin position="73"/>
        <end position="94"/>
    </location>
</feature>
<feature type="transmembrane region" description="Helical" evidence="5">
    <location>
        <begin position="272"/>
        <end position="288"/>
    </location>
</feature>
<feature type="transmembrane region" description="Helical" evidence="5">
    <location>
        <begin position="498"/>
        <end position="516"/>
    </location>
</feature>
<keyword evidence="4 5" id="KW-0472">Membrane</keyword>
<evidence type="ECO:0000256" key="5">
    <source>
        <dbReference type="SAM" id="Phobius"/>
    </source>
</evidence>
<evidence type="ECO:0000256" key="2">
    <source>
        <dbReference type="ARBA" id="ARBA00022692"/>
    </source>
</evidence>
<keyword evidence="3 5" id="KW-1133">Transmembrane helix</keyword>
<sequence length="522" mass="59326">MSYTLHRNVRIKRDEKEDQRSQQRIDKWIFYILITAIIFIPLLIGGHVTEVVSPLIADVDRLISGGQIDFFTFYKFIALVTLTIAAVCLFLYKLFFLNYFLPKRPILWFFTIFLVAVLLSTILSPNKSIALLGQYNRSDGGISYICYILLMFVAMHIKYPKKVIEYVLYSFYPLVIVNFILTTMNFTGHDALTYSLVKNAMTAFSPEIVIGDNSKLIGTLNHWNYMSGMFALVTVMYLSWIVIDTNKLRRLINLVAALLSFTTMLIGMSSSGFVTFVCITPLVLWIAIRSTNKKMAFISLAIFYVLALPVFHVLSVKDPKVWDESVGFFLPENPYVVELPKDTSLKEINDWHVSKFFFSTVFAADAAFTLPELPKNAWGPGTGRIYIWQKTLQLVSERPLFGYGLDTLIYNFPHYDIEAQGNLNELTIVDKPHNLYVGIVYGTGIIGLFGFLGIVFNIVWVALKKIFSYNKLSSLTIVLCVTWLAFLFQALFNDSLPGTTTPVFIIGGIIMGLIYNDKEALE</sequence>